<comment type="caution">
    <text evidence="2">The sequence shown here is derived from an EMBL/GenBank/DDBJ whole genome shotgun (WGS) entry which is preliminary data.</text>
</comment>
<feature type="domain" description="Beta-galactosidase 1-like first all-beta" evidence="1">
    <location>
        <begin position="13"/>
        <end position="66"/>
    </location>
</feature>
<dbReference type="Gene3D" id="2.60.120.260">
    <property type="entry name" value="Galactose-binding domain-like"/>
    <property type="match status" value="1"/>
</dbReference>
<name>A0AAN8FVL2_TRICO</name>
<protein>
    <recommendedName>
        <fullName evidence="1">Beta-galactosidase 1-like first all-beta domain-containing protein</fullName>
    </recommendedName>
</protein>
<dbReference type="AlphaFoldDB" id="A0AAN8FVL2"/>
<reference evidence="2 3" key="1">
    <citation type="submission" date="2019-10" db="EMBL/GenBank/DDBJ databases">
        <title>Assembly and Annotation for the nematode Trichostrongylus colubriformis.</title>
        <authorList>
            <person name="Martin J."/>
        </authorList>
    </citation>
    <scope>NUCLEOTIDE SEQUENCE [LARGE SCALE GENOMIC DNA]</scope>
    <source>
        <strain evidence="2">G859</strain>
        <tissue evidence="2">Whole worm</tissue>
    </source>
</reference>
<accession>A0AAN8FVL2</accession>
<organism evidence="2 3">
    <name type="scientific">Trichostrongylus colubriformis</name>
    <name type="common">Black scour worm</name>
    <dbReference type="NCBI Taxonomy" id="6319"/>
    <lineage>
        <taxon>Eukaryota</taxon>
        <taxon>Metazoa</taxon>
        <taxon>Ecdysozoa</taxon>
        <taxon>Nematoda</taxon>
        <taxon>Chromadorea</taxon>
        <taxon>Rhabditida</taxon>
        <taxon>Rhabditina</taxon>
        <taxon>Rhabditomorpha</taxon>
        <taxon>Strongyloidea</taxon>
        <taxon>Trichostrongylidae</taxon>
        <taxon>Trichostrongylus</taxon>
    </lineage>
</organism>
<proteinExistence type="predicted"/>
<feature type="non-terminal residue" evidence="2">
    <location>
        <position position="1"/>
    </location>
</feature>
<dbReference type="InterPro" id="IPR048912">
    <property type="entry name" value="BetaGal1-like_ABD1"/>
</dbReference>
<dbReference type="EMBL" id="WIXE01018225">
    <property type="protein sequence ID" value="KAK5971108.1"/>
    <property type="molecule type" value="Genomic_DNA"/>
</dbReference>
<sequence>GTFINSFNGQSVRSVDLKGCTPGNTLQILVENQGRQTFQTINDPKGILSDVGMDDSILTNWKQCKLDIVNDYLDGKDVKIASPVSD</sequence>
<evidence type="ECO:0000259" key="1">
    <source>
        <dbReference type="Pfam" id="PF21317"/>
    </source>
</evidence>
<gene>
    <name evidence="2" type="ORF">GCK32_010712</name>
</gene>
<evidence type="ECO:0000313" key="3">
    <source>
        <dbReference type="Proteomes" id="UP001331761"/>
    </source>
</evidence>
<evidence type="ECO:0000313" key="2">
    <source>
        <dbReference type="EMBL" id="KAK5971108.1"/>
    </source>
</evidence>
<keyword evidence="3" id="KW-1185">Reference proteome</keyword>
<dbReference type="Pfam" id="PF21317">
    <property type="entry name" value="BetaGal_ABD_1"/>
    <property type="match status" value="1"/>
</dbReference>
<dbReference type="Proteomes" id="UP001331761">
    <property type="component" value="Unassembled WGS sequence"/>
</dbReference>